<dbReference type="AlphaFoldDB" id="A0A840UDC4"/>
<reference evidence="3 4" key="1">
    <citation type="submission" date="2020-08" db="EMBL/GenBank/DDBJ databases">
        <title>Genomic Encyclopedia of Type Strains, Phase IV (KMG-IV): sequencing the most valuable type-strain genomes for metagenomic binning, comparative biology and taxonomic classification.</title>
        <authorList>
            <person name="Goeker M."/>
        </authorList>
    </citation>
    <scope>NUCLEOTIDE SEQUENCE [LARGE SCALE GENOMIC DNA]</scope>
    <source>
        <strain evidence="3 4">DSM 22359</strain>
    </source>
</reference>
<dbReference type="GO" id="GO:0005886">
    <property type="term" value="C:plasma membrane"/>
    <property type="evidence" value="ECO:0007669"/>
    <property type="project" value="TreeGrafter"/>
</dbReference>
<dbReference type="PANTHER" id="PTHR32309:SF13">
    <property type="entry name" value="FERRIC ENTEROBACTIN TRANSPORT PROTEIN FEPE"/>
    <property type="match status" value="1"/>
</dbReference>
<keyword evidence="1" id="KW-0175">Coiled coil</keyword>
<protein>
    <submittedName>
        <fullName evidence="3">Polysaccharide chain length determinant protein (PEP-CTERM system associated)</fullName>
    </submittedName>
</protein>
<name>A0A840UDC4_9GAMM</name>
<gene>
    <name evidence="3" type="ORF">HNR38_001183</name>
</gene>
<feature type="transmembrane region" description="Helical" evidence="2">
    <location>
        <begin position="23"/>
        <end position="42"/>
    </location>
</feature>
<dbReference type="InterPro" id="IPR014345">
    <property type="entry name" value="XrtA_polysacc_chain"/>
</dbReference>
<evidence type="ECO:0000313" key="3">
    <source>
        <dbReference type="EMBL" id="MBB5320711.1"/>
    </source>
</evidence>
<dbReference type="PANTHER" id="PTHR32309">
    <property type="entry name" value="TYROSINE-PROTEIN KINASE"/>
    <property type="match status" value="1"/>
</dbReference>
<sequence length="523" mass="59119">MDLQYLLDTLKAIRLELYSKKTVALLVFMLVTAGVLAFGYVMPKQYTSEAVLYADQSSILQPLLAGQAEVTQIERLNEAREMLQSRSFLEQIGVDTGLMSGVDSDAVKSATIARLRQQIRMRVTSGSFLELRYTSPDAEESFRVLSAVLNRFIERTVRKKRSESQGAFEFIDSQVQAYQRQLEDAEQRLKEFKSGNQEGTERSALTRIETLRQEIENLKLEIQQSEAEIQLRRNQLAQEEPVRRVTVDPGKSSAERRLASLRQELDSLLLRFHEKHPDVVSVKSQIADLEAQADSPDEGSREGAVTEVMENPVYENLKIELSESTTRLAVQKKRLASLENLLQDAFQRSEKVAENQAELAELTRDYDVTRGVYEDMLQRREKARLSMTLDVQGEGISYRIQEPATYPTSWDGLQLYQFGIAGPFLGSASVLGLLGMLVMFDQRIRSPRALQLALPENVPVLTSIPRYRSTWRDRLLRREVLVPLLVLAVFMAGYLAVLVFNILGIDPRQLVIQATELLAGGGN</sequence>
<organism evidence="3 4">
    <name type="scientific">Marinobacter oulmenensis</name>
    <dbReference type="NCBI Taxonomy" id="643747"/>
    <lineage>
        <taxon>Bacteria</taxon>
        <taxon>Pseudomonadati</taxon>
        <taxon>Pseudomonadota</taxon>
        <taxon>Gammaproteobacteria</taxon>
        <taxon>Pseudomonadales</taxon>
        <taxon>Marinobacteraceae</taxon>
        <taxon>Marinobacter</taxon>
    </lineage>
</organism>
<feature type="transmembrane region" description="Helical" evidence="2">
    <location>
        <begin position="480"/>
        <end position="503"/>
    </location>
</feature>
<dbReference type="EMBL" id="JACHFE010000002">
    <property type="protein sequence ID" value="MBB5320711.1"/>
    <property type="molecule type" value="Genomic_DNA"/>
</dbReference>
<dbReference type="RefSeq" id="WP_183700734.1">
    <property type="nucleotide sequence ID" value="NZ_JACHFE010000002.1"/>
</dbReference>
<evidence type="ECO:0000256" key="1">
    <source>
        <dbReference type="SAM" id="Coils"/>
    </source>
</evidence>
<dbReference type="Proteomes" id="UP000591735">
    <property type="component" value="Unassembled WGS sequence"/>
</dbReference>
<evidence type="ECO:0000256" key="2">
    <source>
        <dbReference type="SAM" id="Phobius"/>
    </source>
</evidence>
<keyword evidence="2" id="KW-1133">Transmembrane helix</keyword>
<keyword evidence="2" id="KW-0472">Membrane</keyword>
<dbReference type="InterPro" id="IPR050445">
    <property type="entry name" value="Bact_polysacc_biosynth/exp"/>
</dbReference>
<feature type="coiled-coil region" evidence="1">
    <location>
        <begin position="314"/>
        <end position="355"/>
    </location>
</feature>
<feature type="transmembrane region" description="Helical" evidence="2">
    <location>
        <begin position="415"/>
        <end position="440"/>
    </location>
</feature>
<evidence type="ECO:0000313" key="4">
    <source>
        <dbReference type="Proteomes" id="UP000591735"/>
    </source>
</evidence>
<accession>A0A840UDC4</accession>
<keyword evidence="2" id="KW-0812">Transmembrane</keyword>
<proteinExistence type="predicted"/>
<feature type="coiled-coil region" evidence="1">
    <location>
        <begin position="168"/>
        <end position="271"/>
    </location>
</feature>
<dbReference type="GO" id="GO:0004713">
    <property type="term" value="F:protein tyrosine kinase activity"/>
    <property type="evidence" value="ECO:0007669"/>
    <property type="project" value="TreeGrafter"/>
</dbReference>
<dbReference type="NCBIfam" id="TIGR03007">
    <property type="entry name" value="pepcterm_ChnLen"/>
    <property type="match status" value="1"/>
</dbReference>
<comment type="caution">
    <text evidence="3">The sequence shown here is derived from an EMBL/GenBank/DDBJ whole genome shotgun (WGS) entry which is preliminary data.</text>
</comment>
<keyword evidence="4" id="KW-1185">Reference proteome</keyword>